<gene>
    <name evidence="2" type="ORF">CERZMDRAFT_83504</name>
</gene>
<organism evidence="2 3">
    <name type="scientific">Cercospora zeae-maydis SCOH1-5</name>
    <dbReference type="NCBI Taxonomy" id="717836"/>
    <lineage>
        <taxon>Eukaryota</taxon>
        <taxon>Fungi</taxon>
        <taxon>Dikarya</taxon>
        <taxon>Ascomycota</taxon>
        <taxon>Pezizomycotina</taxon>
        <taxon>Dothideomycetes</taxon>
        <taxon>Dothideomycetidae</taxon>
        <taxon>Mycosphaerellales</taxon>
        <taxon>Mycosphaerellaceae</taxon>
        <taxon>Cercospora</taxon>
    </lineage>
</organism>
<evidence type="ECO:0000313" key="3">
    <source>
        <dbReference type="Proteomes" id="UP000799539"/>
    </source>
</evidence>
<name>A0A6A6FL71_9PEZI</name>
<evidence type="ECO:0000256" key="1">
    <source>
        <dbReference type="SAM" id="MobiDB-lite"/>
    </source>
</evidence>
<dbReference type="AlphaFoldDB" id="A0A6A6FL71"/>
<dbReference type="Proteomes" id="UP000799539">
    <property type="component" value="Unassembled WGS sequence"/>
</dbReference>
<keyword evidence="3" id="KW-1185">Reference proteome</keyword>
<feature type="compositionally biased region" description="Acidic residues" evidence="1">
    <location>
        <begin position="57"/>
        <end position="68"/>
    </location>
</feature>
<dbReference type="EMBL" id="ML992669">
    <property type="protein sequence ID" value="KAF2214123.1"/>
    <property type="molecule type" value="Genomic_DNA"/>
</dbReference>
<reference evidence="2" key="1">
    <citation type="journal article" date="2020" name="Stud. Mycol.">
        <title>101 Dothideomycetes genomes: a test case for predicting lifestyles and emergence of pathogens.</title>
        <authorList>
            <person name="Haridas S."/>
            <person name="Albert R."/>
            <person name="Binder M."/>
            <person name="Bloem J."/>
            <person name="Labutti K."/>
            <person name="Salamov A."/>
            <person name="Andreopoulos B."/>
            <person name="Baker S."/>
            <person name="Barry K."/>
            <person name="Bills G."/>
            <person name="Bluhm B."/>
            <person name="Cannon C."/>
            <person name="Castanera R."/>
            <person name="Culley D."/>
            <person name="Daum C."/>
            <person name="Ezra D."/>
            <person name="Gonzalez J."/>
            <person name="Henrissat B."/>
            <person name="Kuo A."/>
            <person name="Liang C."/>
            <person name="Lipzen A."/>
            <person name="Lutzoni F."/>
            <person name="Magnuson J."/>
            <person name="Mondo S."/>
            <person name="Nolan M."/>
            <person name="Ohm R."/>
            <person name="Pangilinan J."/>
            <person name="Park H.-J."/>
            <person name="Ramirez L."/>
            <person name="Alfaro M."/>
            <person name="Sun H."/>
            <person name="Tritt A."/>
            <person name="Yoshinaga Y."/>
            <person name="Zwiers L.-H."/>
            <person name="Turgeon B."/>
            <person name="Goodwin S."/>
            <person name="Spatafora J."/>
            <person name="Crous P."/>
            <person name="Grigoriev I."/>
        </authorList>
    </citation>
    <scope>NUCLEOTIDE SEQUENCE</scope>
    <source>
        <strain evidence="2">SCOH1-5</strain>
    </source>
</reference>
<proteinExistence type="predicted"/>
<sequence length="240" mass="26483">MRGAGVAQGDTASGHYCTTDVTEQMVLYRVAEAAETGRRSNKAQTRPRPLHGAMAIPDDDDDDDDDDSISWSPGICRPAWRGTREAHENAAAWNSRRGFQTTQRVRVMECMLACRNKRKECCGKDAVCLLPVSSAASAGGKAGPVRPTAPRHLPCTPHTWLRLQILLHAADVNRYHVRQFSSRHREQHVWQARLYHHASGRPACTRAAPFVSLSCTPPPPPPPPPPPLLLLLLPADDGRW</sequence>
<protein>
    <submittedName>
        <fullName evidence="2">Uncharacterized protein</fullName>
    </submittedName>
</protein>
<accession>A0A6A6FL71</accession>
<evidence type="ECO:0000313" key="2">
    <source>
        <dbReference type="EMBL" id="KAF2214123.1"/>
    </source>
</evidence>
<feature type="region of interest" description="Disordered" evidence="1">
    <location>
        <begin position="34"/>
        <end position="69"/>
    </location>
</feature>